<dbReference type="Pfam" id="PF13432">
    <property type="entry name" value="TPR_16"/>
    <property type="match status" value="1"/>
</dbReference>
<dbReference type="PANTHER" id="PTHR12558:SF13">
    <property type="entry name" value="CELL DIVISION CYCLE PROTEIN 27 HOMOLOG"/>
    <property type="match status" value="1"/>
</dbReference>
<dbReference type="SUPFAM" id="SSF48452">
    <property type="entry name" value="TPR-like"/>
    <property type="match status" value="3"/>
</dbReference>
<dbReference type="Pfam" id="PF13181">
    <property type="entry name" value="TPR_8"/>
    <property type="match status" value="2"/>
</dbReference>
<feature type="repeat" description="TPR" evidence="1">
    <location>
        <begin position="634"/>
        <end position="667"/>
    </location>
</feature>
<keyword evidence="3" id="KW-1185">Reference proteome</keyword>
<feature type="repeat" description="TPR" evidence="1">
    <location>
        <begin position="600"/>
        <end position="633"/>
    </location>
</feature>
<dbReference type="InterPro" id="IPR014266">
    <property type="entry name" value="PEP-CTERM_TPR_PrsT"/>
</dbReference>
<protein>
    <submittedName>
        <fullName evidence="2">PEP-CTERM system TPR-repeat protein PrsT</fullName>
    </submittedName>
</protein>
<proteinExistence type="predicted"/>
<name>A0ABT2YF99_9BURK</name>
<dbReference type="RefSeq" id="WP_263571318.1">
    <property type="nucleotide sequence ID" value="NZ_JAJIRN010000005.1"/>
</dbReference>
<feature type="repeat" description="TPR" evidence="1">
    <location>
        <begin position="294"/>
        <end position="327"/>
    </location>
</feature>
<evidence type="ECO:0000313" key="3">
    <source>
        <dbReference type="Proteomes" id="UP001209701"/>
    </source>
</evidence>
<evidence type="ECO:0000256" key="1">
    <source>
        <dbReference type="PROSITE-ProRule" id="PRU00339"/>
    </source>
</evidence>
<dbReference type="EMBL" id="JAJIRN010000005">
    <property type="protein sequence ID" value="MCV2368717.1"/>
    <property type="molecule type" value="Genomic_DNA"/>
</dbReference>
<reference evidence="2 3" key="1">
    <citation type="submission" date="2021-11" db="EMBL/GenBank/DDBJ databases">
        <authorList>
            <person name="Liang Q."/>
            <person name="Mou H."/>
            <person name="Liu Z."/>
        </authorList>
    </citation>
    <scope>NUCLEOTIDE SEQUENCE [LARGE SCALE GENOMIC DNA]</scope>
    <source>
        <strain evidence="2 3">CHU3</strain>
    </source>
</reference>
<dbReference type="Proteomes" id="UP001209701">
    <property type="component" value="Unassembled WGS sequence"/>
</dbReference>
<dbReference type="InterPro" id="IPR011990">
    <property type="entry name" value="TPR-like_helical_dom_sf"/>
</dbReference>
<dbReference type="PROSITE" id="PS51257">
    <property type="entry name" value="PROKAR_LIPOPROTEIN"/>
    <property type="match status" value="1"/>
</dbReference>
<dbReference type="NCBIfam" id="TIGR02917">
    <property type="entry name" value="PEP_TPR_lipo"/>
    <property type="match status" value="1"/>
</dbReference>
<dbReference type="Gene3D" id="1.25.40.10">
    <property type="entry name" value="Tetratricopeptide repeat domain"/>
    <property type="match status" value="5"/>
</dbReference>
<dbReference type="SMART" id="SM00028">
    <property type="entry name" value="TPR"/>
    <property type="match status" value="12"/>
</dbReference>
<accession>A0ABT2YF99</accession>
<comment type="caution">
    <text evidence="2">The sequence shown here is derived from an EMBL/GenBank/DDBJ whole genome shotgun (WGS) entry which is preliminary data.</text>
</comment>
<dbReference type="PANTHER" id="PTHR12558">
    <property type="entry name" value="CELL DIVISION CYCLE 16,23,27"/>
    <property type="match status" value="1"/>
</dbReference>
<organism evidence="2 3">
    <name type="scientific">Roseateles oligotrophus</name>
    <dbReference type="NCBI Taxonomy" id="1769250"/>
    <lineage>
        <taxon>Bacteria</taxon>
        <taxon>Pseudomonadati</taxon>
        <taxon>Pseudomonadota</taxon>
        <taxon>Betaproteobacteria</taxon>
        <taxon>Burkholderiales</taxon>
        <taxon>Sphaerotilaceae</taxon>
        <taxon>Roseateles</taxon>
    </lineage>
</organism>
<dbReference type="InterPro" id="IPR019734">
    <property type="entry name" value="TPR_rpt"/>
</dbReference>
<evidence type="ECO:0000313" key="2">
    <source>
        <dbReference type="EMBL" id="MCV2368717.1"/>
    </source>
</evidence>
<sequence>MRNFFLVVAIFLSACTGASEQELIASARKSYGQEKYSEAVIKTKNVLQTNKNSAEARYLLGASLYATGDLISAEIELRKAMDLAHPDSEVVPALAKAMFDMRNFRRLTDEFGSLQLADALAANNLKSTLAMAYAAQNDNVRANDLIESILLKTPDFIPALLVKARILAGEEKFEESEHLIDSILLKNPGDADAMLIKAEISPYLSKDISISEALYRDVLKLRKNDMTANDALMAIYFSQNNIVAAKKHFSDLMKVAPNRFQTKFYSAQFAFIEENYKSAREQISALLRIWPDSTKLLQFAGAVEMKLGSLSEAEAHFLKALSLNPDSPSVRRTLAQVYLRSGRASKSLDVLKPLLAQSPVAAETMSLAAEAYVQQGDQIRAEEFFQQANMTKPGDVKIMTALAMTRLGGKKESLGFEDLSSIAASDKGEFADLALINARLGRKEWALALEAIGNYERKMPDRPTPPALRGKVQERQGDLGAARKSFELALTKDKYYYPAIAALTDMELRGGELKHAVERLERFTNANPKHVMALLSLANLKKLQGASDDVVTAVLNDAVRGNPSDPVARVALISNLRMKNDFKGALAAAQAGVVAVPDSLELLDTLGFAQMNMSEWNQSLSTFKKLASLQPQSVKPYLRMADVYSAMKENDSVKKVLKSALEVDPKNLDARIGLITVAMRENQPADALQSAREVQRQLPGEAIGFLLEGDIFVVQKKYSEAIAIYKVGLKKSNTSRLPKALVEAYGQANRIEDQQSFVLGWVNDHPKDLAFLIFAGDQALMRGGFSEAEGLYRKALAIDAKNFQVMNNIAWLMLQQKKGGAAAMAATAVALAPKHSASLDTYALALLDERKYKEALAAENSAIALSPNIPEYRLNLAKIYMAMNDKKKAVVELEKLKSLGDRYGNQAEVAGLLRVATQ</sequence>
<gene>
    <name evidence="2" type="primary">prsT</name>
    <name evidence="2" type="ORF">LNV07_11530</name>
</gene>
<dbReference type="PROSITE" id="PS50005">
    <property type="entry name" value="TPR"/>
    <property type="match status" value="3"/>
</dbReference>
<keyword evidence="1" id="KW-0802">TPR repeat</keyword>
<dbReference type="Pfam" id="PF14559">
    <property type="entry name" value="TPR_19"/>
    <property type="match status" value="1"/>
</dbReference>